<reference evidence="2 3" key="1">
    <citation type="journal article" date="2016" name="Nat. Commun.">
        <title>Thousands of microbial genomes shed light on interconnected biogeochemical processes in an aquifer system.</title>
        <authorList>
            <person name="Anantharaman K."/>
            <person name="Brown C.T."/>
            <person name="Hug L.A."/>
            <person name="Sharon I."/>
            <person name="Castelle C.J."/>
            <person name="Probst A.J."/>
            <person name="Thomas B.C."/>
            <person name="Singh A."/>
            <person name="Wilkins M.J."/>
            <person name="Karaoz U."/>
            <person name="Brodie E.L."/>
            <person name="Williams K.H."/>
            <person name="Hubbard S.S."/>
            <person name="Banfield J.F."/>
        </authorList>
    </citation>
    <scope>NUCLEOTIDE SEQUENCE [LARGE SCALE GENOMIC DNA]</scope>
</reference>
<evidence type="ECO:0000259" key="1">
    <source>
        <dbReference type="Pfam" id="PF00535"/>
    </source>
</evidence>
<protein>
    <recommendedName>
        <fullName evidence="1">Glycosyltransferase 2-like domain-containing protein</fullName>
    </recommendedName>
</protein>
<dbReference type="Pfam" id="PF00535">
    <property type="entry name" value="Glycos_transf_2"/>
    <property type="match status" value="1"/>
</dbReference>
<dbReference type="SUPFAM" id="SSF53448">
    <property type="entry name" value="Nucleotide-diphospho-sugar transferases"/>
    <property type="match status" value="1"/>
</dbReference>
<comment type="caution">
    <text evidence="2">The sequence shown here is derived from an EMBL/GenBank/DDBJ whole genome shotgun (WGS) entry which is preliminary data.</text>
</comment>
<dbReference type="AlphaFoldDB" id="A0A1F7J2M0"/>
<dbReference type="Proteomes" id="UP000178558">
    <property type="component" value="Unassembled WGS sequence"/>
</dbReference>
<gene>
    <name evidence="2" type="ORF">A3B50_03665</name>
</gene>
<dbReference type="InterPro" id="IPR001173">
    <property type="entry name" value="Glyco_trans_2-like"/>
</dbReference>
<dbReference type="EMBL" id="MGAQ01000024">
    <property type="protein sequence ID" value="OGK49857.1"/>
    <property type="molecule type" value="Genomic_DNA"/>
</dbReference>
<dbReference type="GO" id="GO:0006487">
    <property type="term" value="P:protein N-linked glycosylation"/>
    <property type="evidence" value="ECO:0007669"/>
    <property type="project" value="TreeGrafter"/>
</dbReference>
<feature type="domain" description="Glycosyltransferase 2-like" evidence="1">
    <location>
        <begin position="5"/>
        <end position="177"/>
    </location>
</feature>
<dbReference type="PANTHER" id="PTHR10859:SF91">
    <property type="entry name" value="DOLICHYL-PHOSPHATE BETA-GLUCOSYLTRANSFERASE"/>
    <property type="match status" value="1"/>
</dbReference>
<sequence length="263" mass="29967">MKTISLVIPIYNEEKRIKKTILALSQGFTFDGLKLEEVLFVNDGSTDGTAEKVRKHKKKLEKILDAKVRIISYKVNRGKGFAVKKGMLASSSDYSLLLDCDMSTPFSQLKKFIPLMEKEIPVIIGTRKNGKSTVVKAQPLYRQLLGRGFTVLSNIILGINVTDFTCGFKAFSKEARDVIFHFAKIDRWGYDAEILFLSVHQSFPIREVAVRWTDDKRTKVSIVRDTISSLSELFTIRENAFNGAYELAKQERIGLVRKFRFAR</sequence>
<dbReference type="InterPro" id="IPR029044">
    <property type="entry name" value="Nucleotide-diphossugar_trans"/>
</dbReference>
<name>A0A1F7J2M0_9BACT</name>
<evidence type="ECO:0000313" key="3">
    <source>
        <dbReference type="Proteomes" id="UP000178558"/>
    </source>
</evidence>
<proteinExistence type="predicted"/>
<dbReference type="PANTHER" id="PTHR10859">
    <property type="entry name" value="GLYCOSYL TRANSFERASE"/>
    <property type="match status" value="1"/>
</dbReference>
<evidence type="ECO:0000313" key="2">
    <source>
        <dbReference type="EMBL" id="OGK49857.1"/>
    </source>
</evidence>
<organism evidence="2 3">
    <name type="scientific">Candidatus Roizmanbacteria bacterium RIFCSPLOWO2_01_FULL_40_42</name>
    <dbReference type="NCBI Taxonomy" id="1802066"/>
    <lineage>
        <taxon>Bacteria</taxon>
        <taxon>Candidatus Roizmaniibacteriota</taxon>
    </lineage>
</organism>
<dbReference type="Gene3D" id="3.90.550.10">
    <property type="entry name" value="Spore Coat Polysaccharide Biosynthesis Protein SpsA, Chain A"/>
    <property type="match status" value="1"/>
</dbReference>
<accession>A0A1F7J2M0</accession>